<proteinExistence type="predicted"/>
<gene>
    <name evidence="6" type="ORF">JGS22_021555</name>
</gene>
<dbReference type="PRINTS" id="PR00455">
    <property type="entry name" value="HTHTETR"/>
</dbReference>
<dbReference type="InterPro" id="IPR001647">
    <property type="entry name" value="HTH_TetR"/>
</dbReference>
<organism evidence="6 7">
    <name type="scientific">Streptomyces tardus</name>
    <dbReference type="NCBI Taxonomy" id="2780544"/>
    <lineage>
        <taxon>Bacteria</taxon>
        <taxon>Bacillati</taxon>
        <taxon>Actinomycetota</taxon>
        <taxon>Actinomycetes</taxon>
        <taxon>Kitasatosporales</taxon>
        <taxon>Streptomycetaceae</taxon>
        <taxon>Streptomyces</taxon>
    </lineage>
</organism>
<dbReference type="PANTHER" id="PTHR30055:SF234">
    <property type="entry name" value="HTH-TYPE TRANSCRIPTIONAL REGULATOR BETI"/>
    <property type="match status" value="1"/>
</dbReference>
<dbReference type="Pfam" id="PF00440">
    <property type="entry name" value="TetR_N"/>
    <property type="match status" value="1"/>
</dbReference>
<evidence type="ECO:0000256" key="1">
    <source>
        <dbReference type="ARBA" id="ARBA00023015"/>
    </source>
</evidence>
<dbReference type="SUPFAM" id="SSF46689">
    <property type="entry name" value="Homeodomain-like"/>
    <property type="match status" value="1"/>
</dbReference>
<dbReference type="GO" id="GO:0000976">
    <property type="term" value="F:transcription cis-regulatory region binding"/>
    <property type="evidence" value="ECO:0007669"/>
    <property type="project" value="TreeGrafter"/>
</dbReference>
<keyword evidence="1" id="KW-0805">Transcription regulation</keyword>
<dbReference type="Gene3D" id="1.10.357.10">
    <property type="entry name" value="Tetracycline Repressor, domain 2"/>
    <property type="match status" value="1"/>
</dbReference>
<evidence type="ECO:0000256" key="3">
    <source>
        <dbReference type="ARBA" id="ARBA00023163"/>
    </source>
</evidence>
<dbReference type="InterPro" id="IPR050109">
    <property type="entry name" value="HTH-type_TetR-like_transc_reg"/>
</dbReference>
<feature type="DNA-binding region" description="H-T-H motif" evidence="4">
    <location>
        <begin position="44"/>
        <end position="63"/>
    </location>
</feature>
<dbReference type="PROSITE" id="PS50977">
    <property type="entry name" value="HTH_TETR_2"/>
    <property type="match status" value="1"/>
</dbReference>
<evidence type="ECO:0000259" key="5">
    <source>
        <dbReference type="PROSITE" id="PS50977"/>
    </source>
</evidence>
<dbReference type="Proteomes" id="UP000694501">
    <property type="component" value="Unassembled WGS sequence"/>
</dbReference>
<keyword evidence="2 4" id="KW-0238">DNA-binding</keyword>
<evidence type="ECO:0000256" key="2">
    <source>
        <dbReference type="ARBA" id="ARBA00023125"/>
    </source>
</evidence>
<dbReference type="InterPro" id="IPR009057">
    <property type="entry name" value="Homeodomain-like_sf"/>
</dbReference>
<evidence type="ECO:0000313" key="7">
    <source>
        <dbReference type="Proteomes" id="UP000694501"/>
    </source>
</evidence>
<evidence type="ECO:0000313" key="6">
    <source>
        <dbReference type="EMBL" id="MBU7600146.1"/>
    </source>
</evidence>
<keyword evidence="3" id="KW-0804">Transcription</keyword>
<dbReference type="EMBL" id="JAELVF020000002">
    <property type="protein sequence ID" value="MBU7600146.1"/>
    <property type="molecule type" value="Genomic_DNA"/>
</dbReference>
<reference evidence="6" key="1">
    <citation type="submission" date="2021-06" db="EMBL/GenBank/DDBJ databases">
        <title>Sequencing of actinobacteria type strains.</title>
        <authorList>
            <person name="Nguyen G.-S."/>
            <person name="Wentzel A."/>
        </authorList>
    </citation>
    <scope>NUCLEOTIDE SEQUENCE</scope>
    <source>
        <strain evidence="6">P38-E01</strain>
    </source>
</reference>
<sequence length="205" mass="22054">MTSTNPLPRGRHKLSREFVAATQRERMLLACAQAMSEKGYAGTPVAAILERAGVSRETFYQQFGSKQDCFLATLDRASALFVERLSAALGEVELTPDLFPDFLGIYLDTIADEPDLARVFLVESYAAGPEAIAHRAALQHRFVDALVLLYGEAAERFALEVLVAAVGAKVSALLLEGDLEAIRELHGPFVAVAGRLFDSPSGAGS</sequence>
<protein>
    <submittedName>
        <fullName evidence="6">TetR/AcrR family transcriptional regulator</fullName>
    </submittedName>
</protein>
<evidence type="ECO:0000256" key="4">
    <source>
        <dbReference type="PROSITE-ProRule" id="PRU00335"/>
    </source>
</evidence>
<feature type="domain" description="HTH tetR-type" evidence="5">
    <location>
        <begin position="21"/>
        <end position="81"/>
    </location>
</feature>
<comment type="caution">
    <text evidence="6">The sequence shown here is derived from an EMBL/GenBank/DDBJ whole genome shotgun (WGS) entry which is preliminary data.</text>
</comment>
<name>A0A949JHD0_9ACTN</name>
<dbReference type="AlphaFoldDB" id="A0A949JHD0"/>
<dbReference type="RefSeq" id="WP_211039646.1">
    <property type="nucleotide sequence ID" value="NZ_JAELVF020000002.1"/>
</dbReference>
<keyword evidence="7" id="KW-1185">Reference proteome</keyword>
<dbReference type="PANTHER" id="PTHR30055">
    <property type="entry name" value="HTH-TYPE TRANSCRIPTIONAL REGULATOR RUTR"/>
    <property type="match status" value="1"/>
</dbReference>
<dbReference type="GO" id="GO:0003700">
    <property type="term" value="F:DNA-binding transcription factor activity"/>
    <property type="evidence" value="ECO:0007669"/>
    <property type="project" value="TreeGrafter"/>
</dbReference>
<accession>A0A949JHD0</accession>